<sequence length="447" mass="44973">MGESRHTPGSGRSIDREILALAIPALGALVAEPVFVLVDSAVVGHLGTAELAGLSLASNVLLTVVGLCIFLAYTTTASVARLTGAGKERAALQSGIDGLWLALGIGAVLAVGLLLAAPATVTALGADGDVARQAVTYLRWSAPGLAGMLLVQAATGVLRGLRDTRTPLVVAVAGAVLNTVLNIVLVYGAGLGIAGSGLGTAVTQVLMAVALGVIVVRGARARGASLRPHRAGILSGARAGVPLVIRTLSLRAAILLTVVVATDLGAVALAGHQVVSSLWALVAFALDALAIAAQALVGHGLGAGDVARVRTVLRRCLRWGVGAGAGIGVVLAATGWWIAPLFSADPDVRVAVALAMAVCGLLMPMAAWVFVLDGVLIGAGDGRYLAWAGMATLVVYLPAALAVAAWAPEGAQGLAWLWFAFAGVFTAARAVTTGWRARGDRWLVTGA</sequence>
<dbReference type="GO" id="GO:0005886">
    <property type="term" value="C:plasma membrane"/>
    <property type="evidence" value="ECO:0007669"/>
    <property type="project" value="UniProtKB-SubCell"/>
</dbReference>
<feature type="transmembrane region" description="Helical" evidence="8">
    <location>
        <begin position="413"/>
        <end position="431"/>
    </location>
</feature>
<evidence type="ECO:0000256" key="2">
    <source>
        <dbReference type="ARBA" id="ARBA00010199"/>
    </source>
</evidence>
<evidence type="ECO:0000256" key="5">
    <source>
        <dbReference type="ARBA" id="ARBA00022692"/>
    </source>
</evidence>
<evidence type="ECO:0000256" key="8">
    <source>
        <dbReference type="SAM" id="Phobius"/>
    </source>
</evidence>
<dbReference type="PIRSF" id="PIRSF006603">
    <property type="entry name" value="DinF"/>
    <property type="match status" value="1"/>
</dbReference>
<feature type="transmembrane region" description="Helical" evidence="8">
    <location>
        <begin position="278"/>
        <end position="298"/>
    </location>
</feature>
<dbReference type="PANTHER" id="PTHR42893:SF46">
    <property type="entry name" value="PROTEIN DETOXIFICATION 44, CHLOROPLASTIC"/>
    <property type="match status" value="1"/>
</dbReference>
<feature type="transmembrane region" description="Helical" evidence="8">
    <location>
        <begin position="252"/>
        <end position="272"/>
    </location>
</feature>
<feature type="transmembrane region" description="Helical" evidence="8">
    <location>
        <begin position="140"/>
        <end position="161"/>
    </location>
</feature>
<dbReference type="NCBIfam" id="TIGR00797">
    <property type="entry name" value="matE"/>
    <property type="match status" value="1"/>
</dbReference>
<feature type="transmembrane region" description="Helical" evidence="8">
    <location>
        <begin position="18"/>
        <end position="38"/>
    </location>
</feature>
<evidence type="ECO:0000313" key="10">
    <source>
        <dbReference type="Proteomes" id="UP001139493"/>
    </source>
</evidence>
<gene>
    <name evidence="9" type="ORF">APR03_004777</name>
</gene>
<proteinExistence type="inferred from homology"/>
<dbReference type="Pfam" id="PF01554">
    <property type="entry name" value="MatE"/>
    <property type="match status" value="2"/>
</dbReference>
<keyword evidence="3" id="KW-0813">Transport</keyword>
<evidence type="ECO:0000256" key="6">
    <source>
        <dbReference type="ARBA" id="ARBA00022989"/>
    </source>
</evidence>
<dbReference type="Proteomes" id="UP001139493">
    <property type="component" value="Unassembled WGS sequence"/>
</dbReference>
<feature type="transmembrane region" description="Helical" evidence="8">
    <location>
        <begin position="351"/>
        <end position="372"/>
    </location>
</feature>
<dbReference type="EMBL" id="JAMTCS010000018">
    <property type="protein sequence ID" value="MCP2267400.1"/>
    <property type="molecule type" value="Genomic_DNA"/>
</dbReference>
<keyword evidence="7 8" id="KW-0472">Membrane</keyword>
<feature type="transmembrane region" description="Helical" evidence="8">
    <location>
        <begin position="193"/>
        <end position="216"/>
    </location>
</feature>
<keyword evidence="10" id="KW-1185">Reference proteome</keyword>
<keyword evidence="6 8" id="KW-1133">Transmembrane helix</keyword>
<comment type="caution">
    <text evidence="9">The sequence shown here is derived from an EMBL/GenBank/DDBJ whole genome shotgun (WGS) entry which is preliminary data.</text>
</comment>
<dbReference type="PANTHER" id="PTHR42893">
    <property type="entry name" value="PROTEIN DETOXIFICATION 44, CHLOROPLASTIC-RELATED"/>
    <property type="match status" value="1"/>
</dbReference>
<feature type="transmembrane region" description="Helical" evidence="8">
    <location>
        <begin position="319"/>
        <end position="339"/>
    </location>
</feature>
<keyword evidence="4" id="KW-1003">Cell membrane</keyword>
<dbReference type="InterPro" id="IPR002528">
    <property type="entry name" value="MATE_fam"/>
</dbReference>
<name>A0A9X2G5A1_9MICO</name>
<dbReference type="GO" id="GO:0015297">
    <property type="term" value="F:antiporter activity"/>
    <property type="evidence" value="ECO:0007669"/>
    <property type="project" value="InterPro"/>
</dbReference>
<dbReference type="InterPro" id="IPR044644">
    <property type="entry name" value="DinF-like"/>
</dbReference>
<dbReference type="GO" id="GO:0042910">
    <property type="term" value="F:xenobiotic transmembrane transporter activity"/>
    <property type="evidence" value="ECO:0007669"/>
    <property type="project" value="InterPro"/>
</dbReference>
<comment type="similarity">
    <text evidence="2">Belongs to the multi antimicrobial extrusion (MATE) (TC 2.A.66.1) family.</text>
</comment>
<feature type="transmembrane region" description="Helical" evidence="8">
    <location>
        <begin position="168"/>
        <end position="187"/>
    </location>
</feature>
<comment type="subcellular location">
    <subcellularLocation>
        <location evidence="1">Cell membrane</location>
        <topology evidence="1">Multi-pass membrane protein</topology>
    </subcellularLocation>
</comment>
<feature type="transmembrane region" description="Helical" evidence="8">
    <location>
        <begin position="58"/>
        <end position="79"/>
    </location>
</feature>
<reference evidence="9" key="1">
    <citation type="submission" date="2022-06" db="EMBL/GenBank/DDBJ databases">
        <title>Genomic Encyclopedia of Archaeal and Bacterial Type Strains, Phase II (KMG-II): from individual species to whole genera.</title>
        <authorList>
            <person name="Goeker M."/>
        </authorList>
    </citation>
    <scope>NUCLEOTIDE SEQUENCE</scope>
    <source>
        <strain evidence="9">DSM 26652</strain>
    </source>
</reference>
<dbReference type="InterPro" id="IPR048279">
    <property type="entry name" value="MdtK-like"/>
</dbReference>
<feature type="transmembrane region" description="Helical" evidence="8">
    <location>
        <begin position="99"/>
        <end position="120"/>
    </location>
</feature>
<evidence type="ECO:0000256" key="3">
    <source>
        <dbReference type="ARBA" id="ARBA00022448"/>
    </source>
</evidence>
<organism evidence="9 10">
    <name type="scientific">Promicromonospora thailandica</name>
    <dbReference type="NCBI Taxonomy" id="765201"/>
    <lineage>
        <taxon>Bacteria</taxon>
        <taxon>Bacillati</taxon>
        <taxon>Actinomycetota</taxon>
        <taxon>Actinomycetes</taxon>
        <taxon>Micrococcales</taxon>
        <taxon>Promicromonosporaceae</taxon>
        <taxon>Promicromonospora</taxon>
    </lineage>
</organism>
<dbReference type="CDD" id="cd13136">
    <property type="entry name" value="MATE_DinF_like"/>
    <property type="match status" value="1"/>
</dbReference>
<accession>A0A9X2G5A1</accession>
<evidence type="ECO:0000256" key="4">
    <source>
        <dbReference type="ARBA" id="ARBA00022475"/>
    </source>
</evidence>
<evidence type="ECO:0000256" key="1">
    <source>
        <dbReference type="ARBA" id="ARBA00004651"/>
    </source>
</evidence>
<dbReference type="AlphaFoldDB" id="A0A9X2G5A1"/>
<protein>
    <submittedName>
        <fullName evidence="9">Efflux protein, MATE family</fullName>
    </submittedName>
</protein>
<evidence type="ECO:0000313" key="9">
    <source>
        <dbReference type="EMBL" id="MCP2267400.1"/>
    </source>
</evidence>
<feature type="transmembrane region" description="Helical" evidence="8">
    <location>
        <begin position="384"/>
        <end position="407"/>
    </location>
</feature>
<dbReference type="RefSeq" id="WP_253839858.1">
    <property type="nucleotide sequence ID" value="NZ_JAMTCS010000018.1"/>
</dbReference>
<keyword evidence="5 8" id="KW-0812">Transmembrane</keyword>
<evidence type="ECO:0000256" key="7">
    <source>
        <dbReference type="ARBA" id="ARBA00023136"/>
    </source>
</evidence>